<evidence type="ECO:0000313" key="1">
    <source>
        <dbReference type="EMBL" id="CAD5213478.1"/>
    </source>
</evidence>
<accession>A0A1I7RYI9</accession>
<dbReference type="Proteomes" id="UP000582659">
    <property type="component" value="Unassembled WGS sequence"/>
</dbReference>
<organism evidence="3 5">
    <name type="scientific">Bursaphelenchus xylophilus</name>
    <name type="common">Pinewood nematode worm</name>
    <name type="synonym">Aphelenchoides xylophilus</name>
    <dbReference type="NCBI Taxonomy" id="6326"/>
    <lineage>
        <taxon>Eukaryota</taxon>
        <taxon>Metazoa</taxon>
        <taxon>Ecdysozoa</taxon>
        <taxon>Nematoda</taxon>
        <taxon>Chromadorea</taxon>
        <taxon>Rhabditida</taxon>
        <taxon>Tylenchina</taxon>
        <taxon>Tylenchomorpha</taxon>
        <taxon>Aphelenchoidea</taxon>
        <taxon>Aphelenchoididae</taxon>
        <taxon>Bursaphelenchus</taxon>
    </lineage>
</organism>
<name>A0A1I7RYI9_BURXY</name>
<dbReference type="eggNOG" id="KOG0725">
    <property type="taxonomic scope" value="Eukaryota"/>
</dbReference>
<dbReference type="WBParaSite" id="BXY_0580600.1">
    <property type="protein sequence ID" value="BXY_0580600.1"/>
    <property type="gene ID" value="BXY_0580600"/>
</dbReference>
<dbReference type="OrthoDB" id="1933717at2759"/>
<dbReference type="EMBL" id="CAJFDI010000002">
    <property type="protein sequence ID" value="CAD5213478.1"/>
    <property type="molecule type" value="Genomic_DNA"/>
</dbReference>
<dbReference type="AlphaFoldDB" id="A0A1I7RYI9"/>
<gene>
    <name evidence="1" type="ORF">BXYJ_LOCUS3050</name>
</gene>
<dbReference type="InterPro" id="IPR002347">
    <property type="entry name" value="SDR_fam"/>
</dbReference>
<dbReference type="Gene3D" id="3.40.50.720">
    <property type="entry name" value="NAD(P)-binding Rossmann-like Domain"/>
    <property type="match status" value="1"/>
</dbReference>
<evidence type="ECO:0000313" key="3">
    <source>
        <dbReference type="Proteomes" id="UP000095284"/>
    </source>
</evidence>
<evidence type="ECO:0000313" key="4">
    <source>
        <dbReference type="Proteomes" id="UP000659654"/>
    </source>
</evidence>
<dbReference type="EMBL" id="CAJFCV020000002">
    <property type="protein sequence ID" value="CAG9092636.1"/>
    <property type="molecule type" value="Genomic_DNA"/>
</dbReference>
<dbReference type="Pfam" id="PF00106">
    <property type="entry name" value="adh_short"/>
    <property type="match status" value="1"/>
</dbReference>
<dbReference type="PANTHER" id="PTHR44147:SF2">
    <property type="entry name" value="DEHYDROGENASE_REDUCTASE SDR FAMILY MEMBER 1"/>
    <property type="match status" value="1"/>
</dbReference>
<evidence type="ECO:0000313" key="2">
    <source>
        <dbReference type="EMBL" id="CAG9092636.1"/>
    </source>
</evidence>
<dbReference type="Proteomes" id="UP000659654">
    <property type="component" value="Unassembled WGS sequence"/>
</dbReference>
<dbReference type="PRINTS" id="PR00081">
    <property type="entry name" value="GDHRDH"/>
</dbReference>
<proteinExistence type="predicted"/>
<reference evidence="5" key="1">
    <citation type="submission" date="2016-11" db="UniProtKB">
        <authorList>
            <consortium name="WormBaseParasite"/>
        </authorList>
    </citation>
    <scope>IDENTIFICATION</scope>
</reference>
<protein>
    <submittedName>
        <fullName evidence="1">(pine wood nematode) hypothetical protein</fullName>
    </submittedName>
</protein>
<dbReference type="SUPFAM" id="SSF51735">
    <property type="entry name" value="NAD(P)-binding Rossmann-fold domains"/>
    <property type="match status" value="1"/>
</dbReference>
<sequence length="304" mass="32932">MSLAGKIAVVTGASRGIGKGIAVELGAAGATVYVTGRSPDNALNFPSTTTLAEVAQEITAKGGHGIVAYCDHSKADDVKKLFQKIEKEQSGRLDILVNNAYSAVQYIGKNVDKKFFEYSEEPEYAWDVVNNVGLRNHYICSVYAARLMVKRKSGLICTVSSPGGIKHLFNIPYGVGKSACDRLAADMAFDLQDYGITSISLWPGAVKTEIIQQTILAGRGKTDPALFEDGESIYFAGRCLSKIASSPDSFKYTGKIILTDEIADEFGINDVDGSRPRNQFFKSQKKFADMINAIRTAEIKKSSI</sequence>
<keyword evidence="4" id="KW-1185">Reference proteome</keyword>
<evidence type="ECO:0000313" key="5">
    <source>
        <dbReference type="WBParaSite" id="BXY_0580600.1"/>
    </source>
</evidence>
<dbReference type="InterPro" id="IPR036291">
    <property type="entry name" value="NAD(P)-bd_dom_sf"/>
</dbReference>
<dbReference type="SMR" id="A0A1I7RYI9"/>
<reference evidence="2" key="2">
    <citation type="submission" date="2020-08" db="EMBL/GenBank/DDBJ databases">
        <authorList>
            <person name="Kikuchi T."/>
        </authorList>
    </citation>
    <scope>NUCLEOTIDE SEQUENCE</scope>
    <source>
        <strain evidence="1">Ka4C1</strain>
    </source>
</reference>
<dbReference type="Proteomes" id="UP000095284">
    <property type="component" value="Unplaced"/>
</dbReference>
<dbReference type="PANTHER" id="PTHR44147">
    <property type="entry name" value="DEHYDROGENASE/REDUCTASE SDR FAMILY MEMBER 1"/>
    <property type="match status" value="1"/>
</dbReference>